<organism evidence="1 2">
    <name type="scientific">Eumeta variegata</name>
    <name type="common">Bagworm moth</name>
    <name type="synonym">Eumeta japonica</name>
    <dbReference type="NCBI Taxonomy" id="151549"/>
    <lineage>
        <taxon>Eukaryota</taxon>
        <taxon>Metazoa</taxon>
        <taxon>Ecdysozoa</taxon>
        <taxon>Arthropoda</taxon>
        <taxon>Hexapoda</taxon>
        <taxon>Insecta</taxon>
        <taxon>Pterygota</taxon>
        <taxon>Neoptera</taxon>
        <taxon>Endopterygota</taxon>
        <taxon>Lepidoptera</taxon>
        <taxon>Glossata</taxon>
        <taxon>Ditrysia</taxon>
        <taxon>Tineoidea</taxon>
        <taxon>Psychidae</taxon>
        <taxon>Oiketicinae</taxon>
        <taxon>Eumeta</taxon>
    </lineage>
</organism>
<keyword evidence="2" id="KW-1185">Reference proteome</keyword>
<evidence type="ECO:0000313" key="2">
    <source>
        <dbReference type="Proteomes" id="UP000299102"/>
    </source>
</evidence>
<dbReference type="EMBL" id="BGZK01000726">
    <property type="protein sequence ID" value="GBP58065.1"/>
    <property type="molecule type" value="Genomic_DNA"/>
</dbReference>
<accession>A0A4C1X752</accession>
<gene>
    <name evidence="1" type="ORF">EVAR_39781_1</name>
</gene>
<dbReference type="Proteomes" id="UP000299102">
    <property type="component" value="Unassembled WGS sequence"/>
</dbReference>
<sequence length="110" mass="11837">MRPARPADSPRQAVKSATTCGRPVPLIDLRHTSLEPNTRATEAVLRFNVCEFPPVAGSKLSPSLSLYNYSGITKISIDGERCGAAIAQDARGERGAALLTKHDLLDSVRH</sequence>
<evidence type="ECO:0000313" key="1">
    <source>
        <dbReference type="EMBL" id="GBP58065.1"/>
    </source>
</evidence>
<proteinExistence type="predicted"/>
<protein>
    <submittedName>
        <fullName evidence="1">Uncharacterized protein</fullName>
    </submittedName>
</protein>
<comment type="caution">
    <text evidence="1">The sequence shown here is derived from an EMBL/GenBank/DDBJ whole genome shotgun (WGS) entry which is preliminary data.</text>
</comment>
<dbReference type="AlphaFoldDB" id="A0A4C1X752"/>
<name>A0A4C1X752_EUMVA</name>
<reference evidence="1 2" key="1">
    <citation type="journal article" date="2019" name="Commun. Biol.">
        <title>The bagworm genome reveals a unique fibroin gene that provides high tensile strength.</title>
        <authorList>
            <person name="Kono N."/>
            <person name="Nakamura H."/>
            <person name="Ohtoshi R."/>
            <person name="Tomita M."/>
            <person name="Numata K."/>
            <person name="Arakawa K."/>
        </authorList>
    </citation>
    <scope>NUCLEOTIDE SEQUENCE [LARGE SCALE GENOMIC DNA]</scope>
</reference>